<evidence type="ECO:0000313" key="4">
    <source>
        <dbReference type="Proteomes" id="UP000016605"/>
    </source>
</evidence>
<comment type="caution">
    <text evidence="3">The sequence shown here is derived from an EMBL/GenBank/DDBJ whole genome shotgun (WGS) entry which is preliminary data.</text>
</comment>
<dbReference type="SUPFAM" id="SSF82171">
    <property type="entry name" value="DPP6 N-terminal domain-like"/>
    <property type="match status" value="1"/>
</dbReference>
<accession>U2SXL1</accession>
<dbReference type="GO" id="GO:0006508">
    <property type="term" value="P:proteolysis"/>
    <property type="evidence" value="ECO:0007669"/>
    <property type="project" value="InterPro"/>
</dbReference>
<dbReference type="Gene3D" id="3.40.50.1820">
    <property type="entry name" value="alpha/beta hydrolase"/>
    <property type="match status" value="1"/>
</dbReference>
<dbReference type="OrthoDB" id="262125at2"/>
<dbReference type="SUPFAM" id="SSF53474">
    <property type="entry name" value="alpha/beta-Hydrolases"/>
    <property type="match status" value="1"/>
</dbReference>
<feature type="non-terminal residue" evidence="3">
    <location>
        <position position="1"/>
    </location>
</feature>
<evidence type="ECO:0000259" key="2">
    <source>
        <dbReference type="Pfam" id="PF00326"/>
    </source>
</evidence>
<name>U2SXL1_LEIAQ</name>
<organism evidence="3 4">
    <name type="scientific">Leifsonia aquatica ATCC 14665</name>
    <dbReference type="NCBI Taxonomy" id="1358026"/>
    <lineage>
        <taxon>Bacteria</taxon>
        <taxon>Bacillati</taxon>
        <taxon>Actinomycetota</taxon>
        <taxon>Actinomycetes</taxon>
        <taxon>Micrococcales</taxon>
        <taxon>Microbacteriaceae</taxon>
        <taxon>Leifsonia</taxon>
    </lineage>
</organism>
<dbReference type="Gene3D" id="2.120.10.30">
    <property type="entry name" value="TolB, C-terminal domain"/>
    <property type="match status" value="1"/>
</dbReference>
<keyword evidence="1" id="KW-0378">Hydrolase</keyword>
<dbReference type="PANTHER" id="PTHR42776:SF27">
    <property type="entry name" value="DIPEPTIDYL PEPTIDASE FAMILY MEMBER 6"/>
    <property type="match status" value="1"/>
</dbReference>
<dbReference type="EMBL" id="AWVQ01000863">
    <property type="protein sequence ID" value="ERK67252.1"/>
    <property type="molecule type" value="Genomic_DNA"/>
</dbReference>
<evidence type="ECO:0000256" key="1">
    <source>
        <dbReference type="ARBA" id="ARBA00022801"/>
    </source>
</evidence>
<reference evidence="3 4" key="1">
    <citation type="submission" date="2013-08" db="EMBL/GenBank/DDBJ databases">
        <authorList>
            <person name="Weinstock G."/>
            <person name="Sodergren E."/>
            <person name="Wylie T."/>
            <person name="Fulton L."/>
            <person name="Fulton R."/>
            <person name="Fronick C."/>
            <person name="O'Laughlin M."/>
            <person name="Godfrey J."/>
            <person name="Miner T."/>
            <person name="Herter B."/>
            <person name="Appelbaum E."/>
            <person name="Cordes M."/>
            <person name="Lek S."/>
            <person name="Wollam A."/>
            <person name="Pepin K.H."/>
            <person name="Palsikar V.B."/>
            <person name="Mitreva M."/>
            <person name="Wilson R.K."/>
        </authorList>
    </citation>
    <scope>NUCLEOTIDE SEQUENCE [LARGE SCALE GENOMIC DNA]</scope>
    <source>
        <strain evidence="3 4">ATCC 14665</strain>
    </source>
</reference>
<protein>
    <submittedName>
        <fullName evidence="3">Peptidase, S9A/B/C family, catalytic domain protein</fullName>
    </submittedName>
</protein>
<dbReference type="PATRIC" id="fig|1358026.3.peg.3797"/>
<gene>
    <name evidence="3" type="ORF">N136_04693</name>
</gene>
<dbReference type="Pfam" id="PF00326">
    <property type="entry name" value="Peptidase_S9"/>
    <property type="match status" value="1"/>
</dbReference>
<sequence>TEPAPAVPEAAQLTSGPWDDGPVAFSPDGATLAFVSARHESRDDDLRANVFLLPVDGSGEPVDATGAHGDYSVGELAYGLNGALYFTAQDVGESGRDFVGRNAALYVIEGQDAAPRPLTDAESQDYTESDIVAYRDDSVLVRDRSRGALVLTEVTADGTATRLTDDTTVVNGVGVAGDVVVLSIADADTAGDVALLTAGGLRRLTDFSAPLRATGIVAPREITVTARDGYPVHGWVLVPEGEGPHPVLLNIHGGPYAAYTGALFDEAQVYVAAGYAVVMCNPRGAAGYGQEHGRVIRQRMGTVDLTDVLDFLDGAIAETPGLDAGRVGIMGGSYGGYLTAWTIAHDHRFAAAIVERGFLDPEAFVGTSDIGSFFGDEYTGTDPELMRSQSPQAVVGQVTTPTLVMHSEDDLRCPLPQAERYYAALKRNGAEAELVIFPGEDHELSRGGRPRHRRERFDIILDWWAKHLPSEVNRP</sequence>
<feature type="domain" description="Peptidase S9 prolyl oligopeptidase catalytic" evidence="2">
    <location>
        <begin position="266"/>
        <end position="468"/>
    </location>
</feature>
<evidence type="ECO:0000313" key="3">
    <source>
        <dbReference type="EMBL" id="ERK67252.1"/>
    </source>
</evidence>
<dbReference type="Proteomes" id="UP000016605">
    <property type="component" value="Unassembled WGS sequence"/>
</dbReference>
<proteinExistence type="predicted"/>
<dbReference type="AlphaFoldDB" id="U2SXL1"/>
<dbReference type="RefSeq" id="WP_021765753.1">
    <property type="nucleotide sequence ID" value="NZ_KI272802.1"/>
</dbReference>
<dbReference type="InterPro" id="IPR029058">
    <property type="entry name" value="AB_hydrolase_fold"/>
</dbReference>
<dbReference type="InterPro" id="IPR001375">
    <property type="entry name" value="Peptidase_S9_cat"/>
</dbReference>
<dbReference type="PANTHER" id="PTHR42776">
    <property type="entry name" value="SERINE PEPTIDASE S9 FAMILY MEMBER"/>
    <property type="match status" value="1"/>
</dbReference>
<dbReference type="GO" id="GO:0004252">
    <property type="term" value="F:serine-type endopeptidase activity"/>
    <property type="evidence" value="ECO:0007669"/>
    <property type="project" value="TreeGrafter"/>
</dbReference>
<dbReference type="HOGENOM" id="CLU_574324_0_0_11"/>
<dbReference type="InterPro" id="IPR011042">
    <property type="entry name" value="6-blade_b-propeller_TolB-like"/>
</dbReference>